<sequence length="97" mass="11951">MEIYPKILSKWHVRWCSPLPDFYFTNLYGKQNHLLAWVWCIWNEYDDWLYNGIHGFRILGLEINRAPNWLWKLLPVLRFIIRRPERFRGGKIDEFLG</sequence>
<accession>A0A0F8ZGQ9</accession>
<organism evidence="1">
    <name type="scientific">marine sediment metagenome</name>
    <dbReference type="NCBI Taxonomy" id="412755"/>
    <lineage>
        <taxon>unclassified sequences</taxon>
        <taxon>metagenomes</taxon>
        <taxon>ecological metagenomes</taxon>
    </lineage>
</organism>
<gene>
    <name evidence="1" type="ORF">LCGC14_2698100</name>
</gene>
<proteinExistence type="predicted"/>
<dbReference type="AlphaFoldDB" id="A0A0F8ZGQ9"/>
<evidence type="ECO:0000313" key="1">
    <source>
        <dbReference type="EMBL" id="KKK92918.1"/>
    </source>
</evidence>
<reference evidence="1" key="1">
    <citation type="journal article" date="2015" name="Nature">
        <title>Complex archaea that bridge the gap between prokaryotes and eukaryotes.</title>
        <authorList>
            <person name="Spang A."/>
            <person name="Saw J.H."/>
            <person name="Jorgensen S.L."/>
            <person name="Zaremba-Niedzwiedzka K."/>
            <person name="Martijn J."/>
            <person name="Lind A.E."/>
            <person name="van Eijk R."/>
            <person name="Schleper C."/>
            <person name="Guy L."/>
            <person name="Ettema T.J."/>
        </authorList>
    </citation>
    <scope>NUCLEOTIDE SEQUENCE</scope>
</reference>
<dbReference type="EMBL" id="LAZR01048000">
    <property type="protein sequence ID" value="KKK92918.1"/>
    <property type="molecule type" value="Genomic_DNA"/>
</dbReference>
<protein>
    <submittedName>
        <fullName evidence="1">Uncharacterized protein</fullName>
    </submittedName>
</protein>
<name>A0A0F8ZGQ9_9ZZZZ</name>
<comment type="caution">
    <text evidence="1">The sequence shown here is derived from an EMBL/GenBank/DDBJ whole genome shotgun (WGS) entry which is preliminary data.</text>
</comment>